<evidence type="ECO:0000259" key="5">
    <source>
        <dbReference type="PROSITE" id="PS50048"/>
    </source>
</evidence>
<dbReference type="AlphaFoldDB" id="A0A9W9RP73"/>
<keyword evidence="3" id="KW-0804">Transcription</keyword>
<dbReference type="InterPro" id="IPR001138">
    <property type="entry name" value="Zn2Cys6_DnaBD"/>
</dbReference>
<dbReference type="CDD" id="cd00067">
    <property type="entry name" value="GAL4"/>
    <property type="match status" value="1"/>
</dbReference>
<dbReference type="InterPro" id="IPR053178">
    <property type="entry name" value="Osmoadaptation_assoc"/>
</dbReference>
<comment type="caution">
    <text evidence="6">The sequence shown here is derived from an EMBL/GenBank/DDBJ whole genome shotgun (WGS) entry which is preliminary data.</text>
</comment>
<gene>
    <name evidence="6" type="ORF">N7496_009556</name>
</gene>
<dbReference type="GO" id="GO:0008270">
    <property type="term" value="F:zinc ion binding"/>
    <property type="evidence" value="ECO:0007669"/>
    <property type="project" value="InterPro"/>
</dbReference>
<keyword evidence="7" id="KW-1185">Reference proteome</keyword>
<dbReference type="SUPFAM" id="SSF57701">
    <property type="entry name" value="Zn2/Cys6 DNA-binding domain"/>
    <property type="match status" value="1"/>
</dbReference>
<dbReference type="EMBL" id="JAPZBS010000008">
    <property type="protein sequence ID" value="KAJ5363843.1"/>
    <property type="molecule type" value="Genomic_DNA"/>
</dbReference>
<evidence type="ECO:0000313" key="7">
    <source>
        <dbReference type="Proteomes" id="UP001147782"/>
    </source>
</evidence>
<dbReference type="Gene3D" id="4.10.240.10">
    <property type="entry name" value="Zn(2)-C6 fungal-type DNA-binding domain"/>
    <property type="match status" value="1"/>
</dbReference>
<dbReference type="GO" id="GO:0000981">
    <property type="term" value="F:DNA-binding transcription factor activity, RNA polymerase II-specific"/>
    <property type="evidence" value="ECO:0007669"/>
    <property type="project" value="InterPro"/>
</dbReference>
<dbReference type="Proteomes" id="UP001147782">
    <property type="component" value="Unassembled WGS sequence"/>
</dbReference>
<reference evidence="6" key="2">
    <citation type="journal article" date="2023" name="IMA Fungus">
        <title>Comparative genomic study of the Penicillium genus elucidates a diverse pangenome and 15 lateral gene transfer events.</title>
        <authorList>
            <person name="Petersen C."/>
            <person name="Sorensen T."/>
            <person name="Nielsen M.R."/>
            <person name="Sondergaard T.E."/>
            <person name="Sorensen J.L."/>
            <person name="Fitzpatrick D.A."/>
            <person name="Frisvad J.C."/>
            <person name="Nielsen K.L."/>
        </authorList>
    </citation>
    <scope>NUCLEOTIDE SEQUENCE</scope>
    <source>
        <strain evidence="6">IBT 29864</strain>
    </source>
</reference>
<feature type="domain" description="Zn(2)-C6 fungal-type" evidence="5">
    <location>
        <begin position="10"/>
        <end position="38"/>
    </location>
</feature>
<evidence type="ECO:0000256" key="1">
    <source>
        <dbReference type="ARBA" id="ARBA00023015"/>
    </source>
</evidence>
<evidence type="ECO:0000313" key="6">
    <source>
        <dbReference type="EMBL" id="KAJ5363843.1"/>
    </source>
</evidence>
<keyword evidence="2" id="KW-0238">DNA-binding</keyword>
<evidence type="ECO:0000256" key="2">
    <source>
        <dbReference type="ARBA" id="ARBA00023125"/>
    </source>
</evidence>
<proteinExistence type="predicted"/>
<dbReference type="PROSITE" id="PS50048">
    <property type="entry name" value="ZN2_CY6_FUNGAL_2"/>
    <property type="match status" value="1"/>
</dbReference>
<dbReference type="OrthoDB" id="4491390at2759"/>
<dbReference type="PRINTS" id="PR00755">
    <property type="entry name" value="AFLATOXINBRP"/>
</dbReference>
<dbReference type="PANTHER" id="PTHR38111:SF11">
    <property type="entry name" value="TRANSCRIPTION FACTOR DOMAIN-CONTAINING PROTEIN-RELATED"/>
    <property type="match status" value="1"/>
</dbReference>
<keyword evidence="4" id="KW-0539">Nucleus</keyword>
<evidence type="ECO:0000256" key="4">
    <source>
        <dbReference type="ARBA" id="ARBA00023242"/>
    </source>
</evidence>
<sequence>MGGKPWTSGGCRTCKKRKLKCDEQKPKCARCIKRGIECLGYVDRRIFVHQASTQPERQHNDKQRPTPSLQYSRRAREFILPATPSVSPAMRVQLSSSFLNTYFPYHMEKIAGRDSWYFLFNSWVTLPNKNELFDRALSALSCICLGRTNQDRGLYHHGLLQYNKAIRLQSNMINRGLCTEEMLYSALVFLEIESFSCPEGMEAWYTHAIGAYALIKRYRSTAETSKSPAMDCLLNRFAKLLMILIISSLNVSGEEYKQIVQCCDETPFDGLVKLYADSAIIAQAANFISPHDYRACQLLLHHSVAHENNILSWYEKIKGEIGGAPRECAKGESLCSGLSRVDGLFGTPYRFTSLENARIHILVWNLLRDLQEYIYKARTLVNFFTRSLSKDQLNRENQQLASYYADQMARSVLYCVQDDFKSCGVQCLIFCLCQTAKTWIDIKRADKIAWCQEIFDLVAGLGFDYANRLKETMISQWVQAEKANIDDLSPIKEVTVRIGETRDAAGVSKLAALPGMLGKPSMLDVPELSSMSPTAKLPDARFIVTVPVRERESIQ</sequence>
<protein>
    <recommendedName>
        <fullName evidence="5">Zn(2)-C6 fungal-type domain-containing protein</fullName>
    </recommendedName>
</protein>
<dbReference type="GO" id="GO:0003677">
    <property type="term" value="F:DNA binding"/>
    <property type="evidence" value="ECO:0007669"/>
    <property type="project" value="UniProtKB-KW"/>
</dbReference>
<accession>A0A9W9RP73</accession>
<dbReference type="SMART" id="SM00066">
    <property type="entry name" value="GAL4"/>
    <property type="match status" value="1"/>
</dbReference>
<name>A0A9W9RP73_9EURO</name>
<dbReference type="GeneID" id="81441649"/>
<dbReference type="PROSITE" id="PS00463">
    <property type="entry name" value="ZN2_CY6_FUNGAL_1"/>
    <property type="match status" value="1"/>
</dbReference>
<organism evidence="6 7">
    <name type="scientific">Penicillium cataractarum</name>
    <dbReference type="NCBI Taxonomy" id="2100454"/>
    <lineage>
        <taxon>Eukaryota</taxon>
        <taxon>Fungi</taxon>
        <taxon>Dikarya</taxon>
        <taxon>Ascomycota</taxon>
        <taxon>Pezizomycotina</taxon>
        <taxon>Eurotiomycetes</taxon>
        <taxon>Eurotiomycetidae</taxon>
        <taxon>Eurotiales</taxon>
        <taxon>Aspergillaceae</taxon>
        <taxon>Penicillium</taxon>
    </lineage>
</organism>
<dbReference type="InterPro" id="IPR036864">
    <property type="entry name" value="Zn2-C6_fun-type_DNA-bd_sf"/>
</dbReference>
<dbReference type="RefSeq" id="XP_056551470.1">
    <property type="nucleotide sequence ID" value="XM_056702470.1"/>
</dbReference>
<reference evidence="6" key="1">
    <citation type="submission" date="2022-11" db="EMBL/GenBank/DDBJ databases">
        <authorList>
            <person name="Petersen C."/>
        </authorList>
    </citation>
    <scope>NUCLEOTIDE SEQUENCE</scope>
    <source>
        <strain evidence="6">IBT 29864</strain>
    </source>
</reference>
<dbReference type="Pfam" id="PF00172">
    <property type="entry name" value="Zn_clus"/>
    <property type="match status" value="1"/>
</dbReference>
<evidence type="ECO:0000256" key="3">
    <source>
        <dbReference type="ARBA" id="ARBA00023163"/>
    </source>
</evidence>
<dbReference type="PANTHER" id="PTHR38111">
    <property type="entry name" value="ZN(2)-C6 FUNGAL-TYPE DOMAIN-CONTAINING PROTEIN-RELATED"/>
    <property type="match status" value="1"/>
</dbReference>
<keyword evidence="1" id="KW-0805">Transcription regulation</keyword>